<dbReference type="RefSeq" id="WP_204518087.1">
    <property type="nucleotide sequence ID" value="NZ_BAABIN010000020.1"/>
</dbReference>
<dbReference type="AlphaFoldDB" id="A0A938XZ87"/>
<evidence type="ECO:0000256" key="3">
    <source>
        <dbReference type="ARBA" id="ARBA00023163"/>
    </source>
</evidence>
<name>A0A938XZ87_9BACL</name>
<dbReference type="InterPro" id="IPR000485">
    <property type="entry name" value="AsnC-type_HTH_dom"/>
</dbReference>
<comment type="caution">
    <text evidence="5">The sequence shown here is derived from an EMBL/GenBank/DDBJ whole genome shotgun (WGS) entry which is preliminary data.</text>
</comment>
<dbReference type="InterPro" id="IPR036388">
    <property type="entry name" value="WH-like_DNA-bd_sf"/>
</dbReference>
<dbReference type="EMBL" id="JAFBEB010000005">
    <property type="protein sequence ID" value="MBM7590338.1"/>
    <property type="molecule type" value="Genomic_DNA"/>
</dbReference>
<dbReference type="InterPro" id="IPR019888">
    <property type="entry name" value="Tscrpt_reg_AsnC-like"/>
</dbReference>
<protein>
    <submittedName>
        <fullName evidence="5">Lrp/AsnC family transcriptional regulator for asnA, asnC and gidA</fullName>
    </submittedName>
</protein>
<dbReference type="SUPFAM" id="SSF54909">
    <property type="entry name" value="Dimeric alpha+beta barrel"/>
    <property type="match status" value="1"/>
</dbReference>
<evidence type="ECO:0000256" key="1">
    <source>
        <dbReference type="ARBA" id="ARBA00023015"/>
    </source>
</evidence>
<dbReference type="InterPro" id="IPR050684">
    <property type="entry name" value="HTH-Siroheme_Decarb"/>
</dbReference>
<dbReference type="SUPFAM" id="SSF46785">
    <property type="entry name" value="Winged helix' DNA-binding domain"/>
    <property type="match status" value="1"/>
</dbReference>
<dbReference type="InterPro" id="IPR019887">
    <property type="entry name" value="Tscrpt_reg_AsnC/Lrp_C"/>
</dbReference>
<dbReference type="PRINTS" id="PR00033">
    <property type="entry name" value="HTHASNC"/>
</dbReference>
<sequence>MDDSFQRSLYSELDDLDYQIVCFLEENARTPFTQIAKELGVTEKTVRMRVQQMQEEGVLSLIGVVNPVKAGIRVETIIQLAVSGNYLDAVINTLQETPEVRLVILTSGEYQLLIQVFTRDNQEFSEFFMNKLNKIEGIIKSNVIMELKVLKSKFKFIR</sequence>
<dbReference type="CDD" id="cd00090">
    <property type="entry name" value="HTH_ARSR"/>
    <property type="match status" value="1"/>
</dbReference>
<dbReference type="PANTHER" id="PTHR43413">
    <property type="entry name" value="TRANSCRIPTIONAL REGULATOR, ASNC FAMILY"/>
    <property type="match status" value="1"/>
</dbReference>
<dbReference type="InterPro" id="IPR011991">
    <property type="entry name" value="ArsR-like_HTH"/>
</dbReference>
<keyword evidence="2" id="KW-0238">DNA-binding</keyword>
<organism evidence="5 6">
    <name type="scientific">Brevibacillus fulvus</name>
    <dbReference type="NCBI Taxonomy" id="1125967"/>
    <lineage>
        <taxon>Bacteria</taxon>
        <taxon>Bacillati</taxon>
        <taxon>Bacillota</taxon>
        <taxon>Bacilli</taxon>
        <taxon>Bacillales</taxon>
        <taxon>Paenibacillaceae</taxon>
        <taxon>Brevibacillus</taxon>
    </lineage>
</organism>
<accession>A0A938XZ87</accession>
<evidence type="ECO:0000259" key="4">
    <source>
        <dbReference type="PROSITE" id="PS50956"/>
    </source>
</evidence>
<evidence type="ECO:0000313" key="6">
    <source>
        <dbReference type="Proteomes" id="UP000717624"/>
    </source>
</evidence>
<evidence type="ECO:0000256" key="2">
    <source>
        <dbReference type="ARBA" id="ARBA00023125"/>
    </source>
</evidence>
<dbReference type="InterPro" id="IPR036390">
    <property type="entry name" value="WH_DNA-bd_sf"/>
</dbReference>
<proteinExistence type="predicted"/>
<dbReference type="PANTHER" id="PTHR43413:SF6">
    <property type="entry name" value="REGULATORY PROTEIN ASNC"/>
    <property type="match status" value="1"/>
</dbReference>
<feature type="domain" description="HTH asnC-type" evidence="4">
    <location>
        <begin position="13"/>
        <end position="73"/>
    </location>
</feature>
<dbReference type="Proteomes" id="UP000717624">
    <property type="component" value="Unassembled WGS sequence"/>
</dbReference>
<keyword evidence="3" id="KW-0804">Transcription</keyword>
<dbReference type="Pfam" id="PF13404">
    <property type="entry name" value="HTH_AsnC-type"/>
    <property type="match status" value="1"/>
</dbReference>
<keyword evidence="6" id="KW-1185">Reference proteome</keyword>
<gene>
    <name evidence="5" type="ORF">JOD01_001942</name>
</gene>
<dbReference type="Gene3D" id="3.30.70.920">
    <property type="match status" value="1"/>
</dbReference>
<dbReference type="GO" id="GO:0043565">
    <property type="term" value="F:sequence-specific DNA binding"/>
    <property type="evidence" value="ECO:0007669"/>
    <property type="project" value="InterPro"/>
</dbReference>
<dbReference type="SMART" id="SM00344">
    <property type="entry name" value="HTH_ASNC"/>
    <property type="match status" value="1"/>
</dbReference>
<dbReference type="PROSITE" id="PS50956">
    <property type="entry name" value="HTH_ASNC_2"/>
    <property type="match status" value="1"/>
</dbReference>
<dbReference type="InterPro" id="IPR011008">
    <property type="entry name" value="Dimeric_a/b-barrel"/>
</dbReference>
<reference evidence="5" key="1">
    <citation type="submission" date="2021-01" db="EMBL/GenBank/DDBJ databases">
        <title>Genomic Encyclopedia of Type Strains, Phase IV (KMG-IV): sequencing the most valuable type-strain genomes for metagenomic binning, comparative biology and taxonomic classification.</title>
        <authorList>
            <person name="Goeker M."/>
        </authorList>
    </citation>
    <scope>NUCLEOTIDE SEQUENCE</scope>
    <source>
        <strain evidence="5">DSM 25523</strain>
    </source>
</reference>
<evidence type="ECO:0000313" key="5">
    <source>
        <dbReference type="EMBL" id="MBM7590338.1"/>
    </source>
</evidence>
<dbReference type="PROSITE" id="PS00519">
    <property type="entry name" value="HTH_ASNC_1"/>
    <property type="match status" value="1"/>
</dbReference>
<keyword evidence="1" id="KW-0805">Transcription regulation</keyword>
<dbReference type="Pfam" id="PF01037">
    <property type="entry name" value="AsnC_trans_reg"/>
    <property type="match status" value="1"/>
</dbReference>
<dbReference type="Gene3D" id="1.10.10.10">
    <property type="entry name" value="Winged helix-like DNA-binding domain superfamily/Winged helix DNA-binding domain"/>
    <property type="match status" value="1"/>
</dbReference>
<dbReference type="InterPro" id="IPR019885">
    <property type="entry name" value="Tscrpt_reg_HTH_AsnC-type_CS"/>
</dbReference>